<gene>
    <name evidence="3" type="ORF">LKD31_04285</name>
</gene>
<dbReference type="EMBL" id="JAJEQC010000003">
    <property type="protein sequence ID" value="MCC2136234.1"/>
    <property type="molecule type" value="Genomic_DNA"/>
</dbReference>
<keyword evidence="2" id="KW-0732">Signal</keyword>
<organism evidence="3 4">
    <name type="scientific">Hominenteromicrobium mulieris</name>
    <dbReference type="NCBI Taxonomy" id="2885357"/>
    <lineage>
        <taxon>Bacteria</taxon>
        <taxon>Bacillati</taxon>
        <taxon>Bacillota</taxon>
        <taxon>Clostridia</taxon>
        <taxon>Eubacteriales</taxon>
        <taxon>Oscillospiraceae</taxon>
        <taxon>Hominenteromicrobium</taxon>
    </lineage>
</organism>
<dbReference type="AlphaFoldDB" id="A0AAE3DHW6"/>
<keyword evidence="4" id="KW-1185">Reference proteome</keyword>
<evidence type="ECO:0000313" key="3">
    <source>
        <dbReference type="EMBL" id="MCC2136234.1"/>
    </source>
</evidence>
<feature type="chain" id="PRO_5042138466" evidence="2">
    <location>
        <begin position="26"/>
        <end position="215"/>
    </location>
</feature>
<dbReference type="RefSeq" id="WP_176821451.1">
    <property type="nucleotide sequence ID" value="NZ_JAJEQC010000003.1"/>
</dbReference>
<evidence type="ECO:0000256" key="2">
    <source>
        <dbReference type="SAM" id="SignalP"/>
    </source>
</evidence>
<feature type="compositionally biased region" description="Polar residues" evidence="1">
    <location>
        <begin position="196"/>
        <end position="215"/>
    </location>
</feature>
<evidence type="ECO:0000313" key="4">
    <source>
        <dbReference type="Proteomes" id="UP001199424"/>
    </source>
</evidence>
<dbReference type="PROSITE" id="PS51257">
    <property type="entry name" value="PROKAR_LIPOPROTEIN"/>
    <property type="match status" value="1"/>
</dbReference>
<accession>A0AAE3DHW6</accession>
<evidence type="ECO:0000256" key="1">
    <source>
        <dbReference type="SAM" id="MobiDB-lite"/>
    </source>
</evidence>
<feature type="region of interest" description="Disordered" evidence="1">
    <location>
        <begin position="186"/>
        <end position="215"/>
    </location>
</feature>
<proteinExistence type="predicted"/>
<comment type="caution">
    <text evidence="3">The sequence shown here is derived from an EMBL/GenBank/DDBJ whole genome shotgun (WGS) entry which is preliminary data.</text>
</comment>
<name>A0AAE3DHW6_9FIRM</name>
<sequence>MRNAKRLLAALLLAAALIFSSASCGGQTETASEAPAAASSEPQRDYTVQISKDTLRRTGLDITAAAHRLGLTNVTTNDDGSCTVEMTKDERDAVCAALKESLHEQIIALPEDGTWPFIKSVTLSEDGRSAEILSTKDLYKPERDNAAAQAVYIPALLYAAFTGEDAESFTVHFTVKDETTGDVLGAFDYPAAEPTASESDASGTESTAPSPDTAE</sequence>
<feature type="signal peptide" evidence="2">
    <location>
        <begin position="1"/>
        <end position="25"/>
    </location>
</feature>
<reference evidence="3" key="1">
    <citation type="submission" date="2021-10" db="EMBL/GenBank/DDBJ databases">
        <title>Anaerobic single-cell dispensing facilitates the cultivation of human gut bacteria.</title>
        <authorList>
            <person name="Afrizal A."/>
        </authorList>
    </citation>
    <scope>NUCLEOTIDE SEQUENCE</scope>
    <source>
        <strain evidence="3">CLA-AA-H250</strain>
    </source>
</reference>
<dbReference type="Proteomes" id="UP001199424">
    <property type="component" value="Unassembled WGS sequence"/>
</dbReference>
<protein>
    <submittedName>
        <fullName evidence="3">Uncharacterized protein</fullName>
    </submittedName>
</protein>